<dbReference type="InterPro" id="IPR004358">
    <property type="entry name" value="Sig_transdc_His_kin-like_C"/>
</dbReference>
<dbReference type="SMART" id="SM00387">
    <property type="entry name" value="HATPase_c"/>
    <property type="match status" value="1"/>
</dbReference>
<dbReference type="InterPro" id="IPR036890">
    <property type="entry name" value="HATPase_C_sf"/>
</dbReference>
<feature type="transmembrane region" description="Helical" evidence="7">
    <location>
        <begin position="74"/>
        <end position="92"/>
    </location>
</feature>
<evidence type="ECO:0000256" key="3">
    <source>
        <dbReference type="ARBA" id="ARBA00022679"/>
    </source>
</evidence>
<feature type="transmembrane region" description="Helical" evidence="7">
    <location>
        <begin position="122"/>
        <end position="141"/>
    </location>
</feature>
<accession>A0A2K9LK10</accession>
<evidence type="ECO:0000256" key="7">
    <source>
        <dbReference type="SAM" id="Phobius"/>
    </source>
</evidence>
<dbReference type="Proteomes" id="UP000235116">
    <property type="component" value="Chromosome"/>
</dbReference>
<reference evidence="10" key="1">
    <citation type="submission" date="2017-08" db="EMBL/GenBank/DDBJ databases">
        <title>Direct submision.</title>
        <authorList>
            <person name="Kim S.-J."/>
            <person name="Rhee S.-K."/>
        </authorList>
    </citation>
    <scope>NUCLEOTIDE SEQUENCE [LARGE SCALE GENOMIC DNA]</scope>
    <source>
        <strain evidence="10">GI5</strain>
    </source>
</reference>
<proteinExistence type="predicted"/>
<dbReference type="EC" id="2.7.13.3" evidence="2"/>
<evidence type="ECO:0000313" key="10">
    <source>
        <dbReference type="Proteomes" id="UP000235116"/>
    </source>
</evidence>
<evidence type="ECO:0000256" key="5">
    <source>
        <dbReference type="ARBA" id="ARBA00022777"/>
    </source>
</evidence>
<dbReference type="Gene3D" id="1.10.287.130">
    <property type="match status" value="1"/>
</dbReference>
<gene>
    <name evidence="9" type="ORF">Kalk_09740</name>
</gene>
<evidence type="ECO:0000256" key="2">
    <source>
        <dbReference type="ARBA" id="ARBA00012438"/>
    </source>
</evidence>
<feature type="transmembrane region" description="Helical" evidence="7">
    <location>
        <begin position="98"/>
        <end position="115"/>
    </location>
</feature>
<dbReference type="OrthoDB" id="9785252at2"/>
<name>A0A2K9LK10_9GAMM</name>
<comment type="catalytic activity">
    <reaction evidence="1">
        <text>ATP + protein L-histidine = ADP + protein N-phospho-L-histidine.</text>
        <dbReference type="EC" id="2.7.13.3"/>
    </reaction>
</comment>
<keyword evidence="5" id="KW-0418">Kinase</keyword>
<dbReference type="Pfam" id="PF02518">
    <property type="entry name" value="HATPase_c"/>
    <property type="match status" value="1"/>
</dbReference>
<evidence type="ECO:0000256" key="4">
    <source>
        <dbReference type="ARBA" id="ARBA00022741"/>
    </source>
</evidence>
<keyword evidence="10" id="KW-1185">Reference proteome</keyword>
<evidence type="ECO:0000313" key="9">
    <source>
        <dbReference type="EMBL" id="AUM12678.1"/>
    </source>
</evidence>
<feature type="transmembrane region" description="Helical" evidence="7">
    <location>
        <begin position="16"/>
        <end position="36"/>
    </location>
</feature>
<dbReference type="InterPro" id="IPR003594">
    <property type="entry name" value="HATPase_dom"/>
</dbReference>
<evidence type="ECO:0000256" key="1">
    <source>
        <dbReference type="ARBA" id="ARBA00000085"/>
    </source>
</evidence>
<dbReference type="RefSeq" id="WP_101894063.1">
    <property type="nucleotide sequence ID" value="NZ_CP022684.1"/>
</dbReference>
<dbReference type="InterPro" id="IPR050980">
    <property type="entry name" value="2C_sensor_his_kinase"/>
</dbReference>
<feature type="transmembrane region" description="Helical" evidence="7">
    <location>
        <begin position="161"/>
        <end position="185"/>
    </location>
</feature>
<keyword evidence="3" id="KW-0808">Transferase</keyword>
<dbReference type="AlphaFoldDB" id="A0A2K9LK10"/>
<dbReference type="PANTHER" id="PTHR44936">
    <property type="entry name" value="SENSOR PROTEIN CREC"/>
    <property type="match status" value="1"/>
</dbReference>
<feature type="domain" description="Histidine kinase" evidence="8">
    <location>
        <begin position="217"/>
        <end position="420"/>
    </location>
</feature>
<keyword evidence="7" id="KW-0472">Membrane</keyword>
<keyword evidence="4" id="KW-0547">Nucleotide-binding</keyword>
<organism evidence="9 10">
    <name type="scientific">Ketobacter alkanivorans</name>
    <dbReference type="NCBI Taxonomy" id="1917421"/>
    <lineage>
        <taxon>Bacteria</taxon>
        <taxon>Pseudomonadati</taxon>
        <taxon>Pseudomonadota</taxon>
        <taxon>Gammaproteobacteria</taxon>
        <taxon>Pseudomonadales</taxon>
        <taxon>Ketobacteraceae</taxon>
        <taxon>Ketobacter</taxon>
    </lineage>
</organism>
<sequence>MAEQSAILSVSGSRYLHGYNCALVGVMLLASVLLIWQGFQLPSLIVCGAIVIQLMLSVGVWFVLWRGVRQNPKLYFFVFILSVVNFGLYLYGAGGHTNPAISILLVPVALSAVLLHWKNTIILALLVVSLYTLLTSYFLPLSASSQGGHHGVHQHDNLMQFHLLGMWLTFAISTALICVLVIPLARSVRRQQALIAHQSEKLLQDEQLVSLATFAASSAHKMGTPLSTLSILVDDLSEVVAGKPEWQKDRDLMVQQISMCKNILQEMVRKAEDLRQNSREPMSVSELVGSLREQFNLLHPQLALQVDSETPQDVQVLADATLEQALLNLLDNAVRASKSAPQMSIKSKSGNLVISIKDAGPGVPEDIRQQLGQPFVSARKDGLGLGLFLSHATINRLQGELNVRTGVDGTVVEISLPLFEMAQQVDL</sequence>
<dbReference type="Gene3D" id="3.30.565.10">
    <property type="entry name" value="Histidine kinase-like ATPase, C-terminal domain"/>
    <property type="match status" value="1"/>
</dbReference>
<dbReference type="InterPro" id="IPR005467">
    <property type="entry name" value="His_kinase_dom"/>
</dbReference>
<dbReference type="GO" id="GO:0000155">
    <property type="term" value="F:phosphorelay sensor kinase activity"/>
    <property type="evidence" value="ECO:0007669"/>
    <property type="project" value="TreeGrafter"/>
</dbReference>
<dbReference type="PRINTS" id="PR00344">
    <property type="entry name" value="BCTRLSENSOR"/>
</dbReference>
<dbReference type="PANTHER" id="PTHR44936:SF10">
    <property type="entry name" value="SENSOR PROTEIN RSTB"/>
    <property type="match status" value="1"/>
</dbReference>
<feature type="transmembrane region" description="Helical" evidence="7">
    <location>
        <begin position="42"/>
        <end position="65"/>
    </location>
</feature>
<evidence type="ECO:0000256" key="6">
    <source>
        <dbReference type="ARBA" id="ARBA00022840"/>
    </source>
</evidence>
<dbReference type="KEGG" id="kak:Kalk_09740"/>
<keyword evidence="7" id="KW-0812">Transmembrane</keyword>
<keyword evidence="6" id="KW-0067">ATP-binding</keyword>
<dbReference type="EMBL" id="CP022684">
    <property type="protein sequence ID" value="AUM12678.1"/>
    <property type="molecule type" value="Genomic_DNA"/>
</dbReference>
<keyword evidence="7" id="KW-1133">Transmembrane helix</keyword>
<dbReference type="GO" id="GO:0005886">
    <property type="term" value="C:plasma membrane"/>
    <property type="evidence" value="ECO:0007669"/>
    <property type="project" value="TreeGrafter"/>
</dbReference>
<dbReference type="PROSITE" id="PS50109">
    <property type="entry name" value="HIS_KIN"/>
    <property type="match status" value="1"/>
</dbReference>
<evidence type="ECO:0000259" key="8">
    <source>
        <dbReference type="PROSITE" id="PS50109"/>
    </source>
</evidence>
<protein>
    <recommendedName>
        <fullName evidence="2">histidine kinase</fullName>
        <ecNumber evidence="2">2.7.13.3</ecNumber>
    </recommendedName>
</protein>
<dbReference type="SUPFAM" id="SSF55874">
    <property type="entry name" value="ATPase domain of HSP90 chaperone/DNA topoisomerase II/histidine kinase"/>
    <property type="match status" value="1"/>
</dbReference>
<dbReference type="GO" id="GO:0005524">
    <property type="term" value="F:ATP binding"/>
    <property type="evidence" value="ECO:0007669"/>
    <property type="project" value="UniProtKB-KW"/>
</dbReference>